<feature type="domain" description="Serine aminopeptidase S33" evidence="1">
    <location>
        <begin position="2"/>
        <end position="207"/>
    </location>
</feature>
<keyword evidence="3" id="KW-1185">Reference proteome</keyword>
<protein>
    <recommendedName>
        <fullName evidence="1">Serine aminopeptidase S33 domain-containing protein</fullName>
    </recommendedName>
</protein>
<dbReference type="AlphaFoldDB" id="D4K1G4"/>
<dbReference type="SUPFAM" id="SSF53474">
    <property type="entry name" value="alpha/beta-Hydrolases"/>
    <property type="match status" value="1"/>
</dbReference>
<dbReference type="Gene3D" id="3.40.50.1820">
    <property type="entry name" value="alpha/beta hydrolase"/>
    <property type="match status" value="1"/>
</dbReference>
<evidence type="ECO:0000259" key="1">
    <source>
        <dbReference type="Pfam" id="PF12146"/>
    </source>
</evidence>
<sequence>MYSLSNFGIPTVRVELFGNGDSDGYKCGKYGFNDIIDLYDAAMHHVVASGKKLILFGYSIGALMVPSLVNRNRESVLAAIIFDTMIFGPKDYFVKNKIRQDILRGIPKDKIMYNARTFDSFIEIVLDGKHSINDIVKQNPQYSTYVEHGLFAGHDTNYYHELSEIDFLSGCKSISLPLLLLIGSRDCAIDFKQHLFFFDSISSTESDIIHKEVFSIDHSFRNETGSIDSECIKCICDFIFEIVMKHIPFDGGRA</sequence>
<dbReference type="STRING" id="718252.FP2_28340"/>
<dbReference type="KEGG" id="fpr:FP2_28340"/>
<accession>D4K1G4</accession>
<dbReference type="HOGENOM" id="CLU_1093023_0_0_9"/>
<evidence type="ECO:0000313" key="2">
    <source>
        <dbReference type="EMBL" id="CBL00113.1"/>
    </source>
</evidence>
<dbReference type="eggNOG" id="COG1073">
    <property type="taxonomic scope" value="Bacteria"/>
</dbReference>
<organism evidence="2 3">
    <name type="scientific">Faecalibacterium prausnitzii L2-6</name>
    <dbReference type="NCBI Taxonomy" id="718252"/>
    <lineage>
        <taxon>Bacteria</taxon>
        <taxon>Bacillati</taxon>
        <taxon>Bacillota</taxon>
        <taxon>Clostridia</taxon>
        <taxon>Eubacteriales</taxon>
        <taxon>Oscillospiraceae</taxon>
        <taxon>Faecalibacterium</taxon>
    </lineage>
</organism>
<dbReference type="InterPro" id="IPR022742">
    <property type="entry name" value="Hydrolase_4"/>
</dbReference>
<dbReference type="BioCyc" id="FPRA718252:G1375-2434-MONOMER"/>
<dbReference type="Pfam" id="PF12146">
    <property type="entry name" value="Hydrolase_4"/>
    <property type="match status" value="1"/>
</dbReference>
<name>D4K1G4_9FIRM</name>
<dbReference type="Proteomes" id="UP000008804">
    <property type="component" value="Chromosome"/>
</dbReference>
<proteinExistence type="predicted"/>
<dbReference type="EMBL" id="FP929045">
    <property type="protein sequence ID" value="CBL00113.1"/>
    <property type="molecule type" value="Genomic_DNA"/>
</dbReference>
<evidence type="ECO:0000313" key="3">
    <source>
        <dbReference type="Proteomes" id="UP000008804"/>
    </source>
</evidence>
<gene>
    <name evidence="2" type="ORF">FP2_28340</name>
</gene>
<dbReference type="InterPro" id="IPR029058">
    <property type="entry name" value="AB_hydrolase_fold"/>
</dbReference>
<reference evidence="2 3" key="2">
    <citation type="submission" date="2010-03" db="EMBL/GenBank/DDBJ databases">
        <authorList>
            <person name="Pajon A."/>
        </authorList>
    </citation>
    <scope>NUCLEOTIDE SEQUENCE [LARGE SCALE GENOMIC DNA]</scope>
    <source>
        <strain evidence="3">L2-6</strain>
    </source>
</reference>
<reference evidence="2 3" key="1">
    <citation type="submission" date="2010-03" db="EMBL/GenBank/DDBJ databases">
        <title>The genome sequence of Faecalibacterium prausnitzii L2/6.</title>
        <authorList>
            <consortium name="metaHIT consortium -- http://www.metahit.eu/"/>
            <person name="Pajon A."/>
            <person name="Turner K."/>
            <person name="Parkhill J."/>
            <person name="Duncan S."/>
            <person name="Flint H."/>
        </authorList>
    </citation>
    <scope>NUCLEOTIDE SEQUENCE [LARGE SCALE GENOMIC DNA]</scope>
    <source>
        <strain evidence="3">L2-6</strain>
    </source>
</reference>